<proteinExistence type="predicted"/>
<dbReference type="GO" id="GO:0003735">
    <property type="term" value="F:structural constituent of ribosome"/>
    <property type="evidence" value="ECO:0007669"/>
    <property type="project" value="InterPro"/>
</dbReference>
<dbReference type="GO" id="GO:0006412">
    <property type="term" value="P:translation"/>
    <property type="evidence" value="ECO:0007669"/>
    <property type="project" value="InterPro"/>
</dbReference>
<organism evidence="1 2">
    <name type="scientific">Tupaia chinensis</name>
    <name type="common">Chinese tree shrew</name>
    <name type="synonym">Tupaia belangeri chinensis</name>
    <dbReference type="NCBI Taxonomy" id="246437"/>
    <lineage>
        <taxon>Eukaryota</taxon>
        <taxon>Metazoa</taxon>
        <taxon>Chordata</taxon>
        <taxon>Craniata</taxon>
        <taxon>Vertebrata</taxon>
        <taxon>Euteleostomi</taxon>
        <taxon>Mammalia</taxon>
        <taxon>Eutheria</taxon>
        <taxon>Euarchontoglires</taxon>
        <taxon>Scandentia</taxon>
        <taxon>Tupaiidae</taxon>
        <taxon>Tupaia</taxon>
    </lineage>
</organism>
<sequence>MGSLEETFQQVTFGGIEVELPHPDGQQVRFLKKKLGGDTGRGHWAAGGTQVCSRACLASPWGTQRRRLQHRPWESSVDTGDGVLGKKAYLISLAALATALSCSCSVSYAQLGPPLWSATENVGITLKGHTVIVKGPRGTLQRDFNHINAELRLFGKKKRLRVDKCGETERNWLPFALSVVTDRT</sequence>
<dbReference type="InterPro" id="IPR036789">
    <property type="entry name" value="Ribosomal_uL6-like_a/b-dom_sf"/>
</dbReference>
<dbReference type="AlphaFoldDB" id="L9KTV0"/>
<reference evidence="2" key="1">
    <citation type="submission" date="2012-07" db="EMBL/GenBank/DDBJ databases">
        <title>Genome of the Chinese tree shrew, a rising model animal genetically related to primates.</title>
        <authorList>
            <person name="Zhang G."/>
            <person name="Fan Y."/>
            <person name="Yao Y."/>
            <person name="Huang Z."/>
        </authorList>
    </citation>
    <scope>NUCLEOTIDE SEQUENCE [LARGE SCALE GENOMIC DNA]</scope>
</reference>
<dbReference type="Gene3D" id="3.90.930.12">
    <property type="entry name" value="Ribosomal protein L6, alpha-beta domain"/>
    <property type="match status" value="1"/>
</dbReference>
<protein>
    <submittedName>
        <fullName evidence="1">60S ribosomal protein L9</fullName>
    </submittedName>
</protein>
<dbReference type="STRING" id="246437.L9KTV0"/>
<keyword evidence="2" id="KW-1185">Reference proteome</keyword>
<gene>
    <name evidence="1" type="ORF">TREES_T100018593</name>
</gene>
<dbReference type="GO" id="GO:0019843">
    <property type="term" value="F:rRNA binding"/>
    <property type="evidence" value="ECO:0007669"/>
    <property type="project" value="InterPro"/>
</dbReference>
<dbReference type="Proteomes" id="UP000011518">
    <property type="component" value="Unassembled WGS sequence"/>
</dbReference>
<keyword evidence="1" id="KW-0689">Ribosomal protein</keyword>
<dbReference type="EMBL" id="KB320722">
    <property type="protein sequence ID" value="ELW64592.1"/>
    <property type="molecule type" value="Genomic_DNA"/>
</dbReference>
<evidence type="ECO:0000313" key="2">
    <source>
        <dbReference type="Proteomes" id="UP000011518"/>
    </source>
</evidence>
<dbReference type="SUPFAM" id="SSF56053">
    <property type="entry name" value="Ribosomal protein L6"/>
    <property type="match status" value="1"/>
</dbReference>
<dbReference type="GO" id="GO:0005840">
    <property type="term" value="C:ribosome"/>
    <property type="evidence" value="ECO:0007669"/>
    <property type="project" value="UniProtKB-KW"/>
</dbReference>
<accession>L9KTV0</accession>
<reference evidence="2" key="2">
    <citation type="journal article" date="2013" name="Nat. Commun.">
        <title>Genome of the Chinese tree shrew.</title>
        <authorList>
            <person name="Fan Y."/>
            <person name="Huang Z.Y."/>
            <person name="Cao C.C."/>
            <person name="Chen C.S."/>
            <person name="Chen Y.X."/>
            <person name="Fan D.D."/>
            <person name="He J."/>
            <person name="Hou H.L."/>
            <person name="Hu L."/>
            <person name="Hu X.T."/>
            <person name="Jiang X.T."/>
            <person name="Lai R."/>
            <person name="Lang Y.S."/>
            <person name="Liang B."/>
            <person name="Liao S.G."/>
            <person name="Mu D."/>
            <person name="Ma Y.Y."/>
            <person name="Niu Y.Y."/>
            <person name="Sun X.Q."/>
            <person name="Xia J.Q."/>
            <person name="Xiao J."/>
            <person name="Xiong Z.Q."/>
            <person name="Xu L."/>
            <person name="Yang L."/>
            <person name="Zhang Y."/>
            <person name="Zhao W."/>
            <person name="Zhao X.D."/>
            <person name="Zheng Y.T."/>
            <person name="Zhou J.M."/>
            <person name="Zhu Y.B."/>
            <person name="Zhang G.J."/>
            <person name="Wang J."/>
            <person name="Yao Y.G."/>
        </authorList>
    </citation>
    <scope>NUCLEOTIDE SEQUENCE [LARGE SCALE GENOMIC DNA]</scope>
</reference>
<name>L9KTV0_TUPCH</name>
<evidence type="ECO:0000313" key="1">
    <source>
        <dbReference type="EMBL" id="ELW64592.1"/>
    </source>
</evidence>
<dbReference type="InParanoid" id="L9KTV0"/>
<keyword evidence="1" id="KW-0687">Ribonucleoprotein</keyword>